<evidence type="ECO:0000313" key="2">
    <source>
        <dbReference type="Proteomes" id="UP000799755"/>
    </source>
</evidence>
<gene>
    <name evidence="1" type="ORF">BDR25DRAFT_359792</name>
</gene>
<comment type="caution">
    <text evidence="1">The sequence shown here is derived from an EMBL/GenBank/DDBJ whole genome shotgun (WGS) entry which is preliminary data.</text>
</comment>
<proteinExistence type="predicted"/>
<name>A0ACB6QHQ7_9PLEO</name>
<reference evidence="1" key="1">
    <citation type="journal article" date="2020" name="Stud. Mycol.">
        <title>101 Dothideomycetes genomes: a test case for predicting lifestyles and emergence of pathogens.</title>
        <authorList>
            <person name="Haridas S."/>
            <person name="Albert R."/>
            <person name="Binder M."/>
            <person name="Bloem J."/>
            <person name="Labutti K."/>
            <person name="Salamov A."/>
            <person name="Andreopoulos B."/>
            <person name="Baker S."/>
            <person name="Barry K."/>
            <person name="Bills G."/>
            <person name="Bluhm B."/>
            <person name="Cannon C."/>
            <person name="Castanera R."/>
            <person name="Culley D."/>
            <person name="Daum C."/>
            <person name="Ezra D."/>
            <person name="Gonzalez J."/>
            <person name="Henrissat B."/>
            <person name="Kuo A."/>
            <person name="Liang C."/>
            <person name="Lipzen A."/>
            <person name="Lutzoni F."/>
            <person name="Magnuson J."/>
            <person name="Mondo S."/>
            <person name="Nolan M."/>
            <person name="Ohm R."/>
            <person name="Pangilinan J."/>
            <person name="Park H.-J."/>
            <person name="Ramirez L."/>
            <person name="Alfaro M."/>
            <person name="Sun H."/>
            <person name="Tritt A."/>
            <person name="Yoshinaga Y."/>
            <person name="Zwiers L.-H."/>
            <person name="Turgeon B."/>
            <person name="Goodwin S."/>
            <person name="Spatafora J."/>
            <person name="Crous P."/>
            <person name="Grigoriev I."/>
        </authorList>
    </citation>
    <scope>NUCLEOTIDE SEQUENCE</scope>
    <source>
        <strain evidence="1">ATCC 200398</strain>
    </source>
</reference>
<sequence>MILISLIIWAVFSFGLRVEGQTVFAHFMVRFQTYTLNYIVREPLTHFLNLRLAAQQTILYAEAHIDGFALHIAYNDDPNDESINTMLQAYLLLLLCRKRALAKRREPWLRTKLDQNQTEIRCVLRTIIFASRSEESRGPSSILTEIEASYKEFLAGSAYMMPVSPWFFTKMPGYNKIWFAGTRYGNDYGESHHIGPILEQAMVAFDTCKAPFNYALGRSHDARRQFLPYDIDMYKGGTPAITKEEFTAWYHLNHGRAQLQKEANSSDFAPDQVFYSALLIRKLYREWDDIPDHNVGSWHGSVPLAASPGEVTVDISQGSETVLGLTGKDQGSQPYVLRVVVYDP</sequence>
<dbReference type="Proteomes" id="UP000799755">
    <property type="component" value="Unassembled WGS sequence"/>
</dbReference>
<evidence type="ECO:0000313" key="1">
    <source>
        <dbReference type="EMBL" id="KAF2466464.1"/>
    </source>
</evidence>
<keyword evidence="2" id="KW-1185">Reference proteome</keyword>
<organism evidence="1 2">
    <name type="scientific">Lindgomyces ingoldianus</name>
    <dbReference type="NCBI Taxonomy" id="673940"/>
    <lineage>
        <taxon>Eukaryota</taxon>
        <taxon>Fungi</taxon>
        <taxon>Dikarya</taxon>
        <taxon>Ascomycota</taxon>
        <taxon>Pezizomycotina</taxon>
        <taxon>Dothideomycetes</taxon>
        <taxon>Pleosporomycetidae</taxon>
        <taxon>Pleosporales</taxon>
        <taxon>Lindgomycetaceae</taxon>
        <taxon>Lindgomyces</taxon>
    </lineage>
</organism>
<protein>
    <submittedName>
        <fullName evidence="1">Uncharacterized protein</fullName>
    </submittedName>
</protein>
<accession>A0ACB6QHQ7</accession>
<dbReference type="EMBL" id="MU003525">
    <property type="protein sequence ID" value="KAF2466464.1"/>
    <property type="molecule type" value="Genomic_DNA"/>
</dbReference>